<dbReference type="RefSeq" id="WP_309804767.1">
    <property type="nucleotide sequence ID" value="NZ_JAVDRD010000003.1"/>
</dbReference>
<keyword evidence="2" id="KW-0472">Membrane</keyword>
<feature type="transmembrane region" description="Helical" evidence="2">
    <location>
        <begin position="128"/>
        <end position="149"/>
    </location>
</feature>
<dbReference type="PANTHER" id="PTHR19353:SF19">
    <property type="entry name" value="DELTA(5) FATTY ACID DESATURASE C-RELATED"/>
    <property type="match status" value="1"/>
</dbReference>
<organism evidence="4 5">
    <name type="scientific">Novosphingobium capsulatum</name>
    <dbReference type="NCBI Taxonomy" id="13688"/>
    <lineage>
        <taxon>Bacteria</taxon>
        <taxon>Pseudomonadati</taxon>
        <taxon>Pseudomonadota</taxon>
        <taxon>Alphaproteobacteria</taxon>
        <taxon>Sphingomonadales</taxon>
        <taxon>Sphingomonadaceae</taxon>
        <taxon>Novosphingobium</taxon>
    </lineage>
</organism>
<dbReference type="InterPro" id="IPR012171">
    <property type="entry name" value="Fatty_acid_desaturase"/>
</dbReference>
<feature type="transmembrane region" description="Helical" evidence="2">
    <location>
        <begin position="265"/>
        <end position="282"/>
    </location>
</feature>
<dbReference type="Pfam" id="PF00487">
    <property type="entry name" value="FA_desaturase"/>
    <property type="match status" value="1"/>
</dbReference>
<dbReference type="PANTHER" id="PTHR19353">
    <property type="entry name" value="FATTY ACID DESATURASE 2"/>
    <property type="match status" value="1"/>
</dbReference>
<accession>A0ABU1MJN7</accession>
<comment type="caution">
    <text evidence="4">The sequence shown here is derived from an EMBL/GenBank/DDBJ whole genome shotgun (WGS) entry which is preliminary data.</text>
</comment>
<evidence type="ECO:0000259" key="3">
    <source>
        <dbReference type="Pfam" id="PF00487"/>
    </source>
</evidence>
<evidence type="ECO:0000313" key="5">
    <source>
        <dbReference type="Proteomes" id="UP001184150"/>
    </source>
</evidence>
<gene>
    <name evidence="4" type="ORF">J2792_001415</name>
</gene>
<keyword evidence="5" id="KW-1185">Reference proteome</keyword>
<dbReference type="EMBL" id="JAVDRD010000003">
    <property type="protein sequence ID" value="MDR6510549.1"/>
    <property type="molecule type" value="Genomic_DNA"/>
</dbReference>
<feature type="transmembrane region" description="Helical" evidence="2">
    <location>
        <begin position="67"/>
        <end position="89"/>
    </location>
</feature>
<keyword evidence="2" id="KW-0812">Transmembrane</keyword>
<feature type="transmembrane region" description="Helical" evidence="2">
    <location>
        <begin position="95"/>
        <end position="116"/>
    </location>
</feature>
<name>A0ABU1MJN7_9SPHN</name>
<keyword evidence="2" id="KW-1133">Transmembrane helix</keyword>
<evidence type="ECO:0000313" key="4">
    <source>
        <dbReference type="EMBL" id="MDR6510549.1"/>
    </source>
</evidence>
<protein>
    <submittedName>
        <fullName evidence="4">Fatty acid desaturase</fullName>
    </submittedName>
</protein>
<feature type="region of interest" description="Disordered" evidence="1">
    <location>
        <begin position="1"/>
        <end position="42"/>
    </location>
</feature>
<feature type="transmembrane region" description="Helical" evidence="2">
    <location>
        <begin position="241"/>
        <end position="259"/>
    </location>
</feature>
<feature type="transmembrane region" description="Helical" evidence="2">
    <location>
        <begin position="183"/>
        <end position="209"/>
    </location>
</feature>
<proteinExistence type="predicted"/>
<sequence length="386" mass="42093">MLVTEFAEQSDAPAAAASAAPAATPPAATSTPAHRAPGLAGTPEDKEMLRAAAELTRDIARARPEIYWPDMLVSALLGYGALGLAIATALRGGNWGVVVALGVFSALALYRALLFIHELTHMHRDALPGFRFVWNLVVGIPVLMPSFMYEGVHSLHHSRIRYGTSEDPEYLPLALMKPWSLPLFTATALLLPVGLLLRSAVLVPLGVIVPPLRTLVWERASSLSINPGFRRRKPEGAMARMVFWQELGATLWAWAVLGWSATHGWLPLLIALGVIALAALLNQVRTLVAHLWENEGEQMTVTGQYLDSVNVPPPGVWGAMWAPVGLRYHALHHLLPSMPYHSLAECHRRLRGHLGLESTYERANYAGLFPLLARLVRSTMGTRAKG</sequence>
<dbReference type="InterPro" id="IPR005804">
    <property type="entry name" value="FA_desaturase_dom"/>
</dbReference>
<feature type="domain" description="Fatty acid desaturase" evidence="3">
    <location>
        <begin position="95"/>
        <end position="354"/>
    </location>
</feature>
<evidence type="ECO:0000256" key="2">
    <source>
        <dbReference type="SAM" id="Phobius"/>
    </source>
</evidence>
<reference evidence="4 5" key="1">
    <citation type="submission" date="2023-07" db="EMBL/GenBank/DDBJ databases">
        <title>Sorghum-associated microbial communities from plants grown in Nebraska, USA.</title>
        <authorList>
            <person name="Schachtman D."/>
        </authorList>
    </citation>
    <scope>NUCLEOTIDE SEQUENCE [LARGE SCALE GENOMIC DNA]</scope>
    <source>
        <strain evidence="4 5">DS1027</strain>
    </source>
</reference>
<dbReference type="CDD" id="cd01060">
    <property type="entry name" value="Membrane-FADS-like"/>
    <property type="match status" value="1"/>
</dbReference>
<evidence type="ECO:0000256" key="1">
    <source>
        <dbReference type="SAM" id="MobiDB-lite"/>
    </source>
</evidence>
<dbReference type="Proteomes" id="UP001184150">
    <property type="component" value="Unassembled WGS sequence"/>
</dbReference>
<feature type="compositionally biased region" description="Low complexity" evidence="1">
    <location>
        <begin position="12"/>
        <end position="33"/>
    </location>
</feature>